<comment type="caution">
    <text evidence="8">The sequence shown here is derived from an EMBL/GenBank/DDBJ whole genome shotgun (WGS) entry which is preliminary data.</text>
</comment>
<comment type="catalytic activity">
    <reaction evidence="3 4 5">
        <text>an acyl phosphate + H2O = a carboxylate + phosphate + H(+)</text>
        <dbReference type="Rhea" id="RHEA:14965"/>
        <dbReference type="ChEBI" id="CHEBI:15377"/>
        <dbReference type="ChEBI" id="CHEBI:15378"/>
        <dbReference type="ChEBI" id="CHEBI:29067"/>
        <dbReference type="ChEBI" id="CHEBI:43474"/>
        <dbReference type="ChEBI" id="CHEBI:59918"/>
        <dbReference type="EC" id="3.6.1.7"/>
    </reaction>
</comment>
<evidence type="ECO:0000256" key="2">
    <source>
        <dbReference type="ARBA" id="ARBA00012150"/>
    </source>
</evidence>
<dbReference type="EC" id="3.6.1.7" evidence="2 4"/>
<dbReference type="PRINTS" id="PR00112">
    <property type="entry name" value="ACYLPHPHTASE"/>
</dbReference>
<accession>A0A9D5Q4E0</accession>
<organism evidence="8 9">
    <name type="scientific">candidate division KSB3 bacterium</name>
    <dbReference type="NCBI Taxonomy" id="2044937"/>
    <lineage>
        <taxon>Bacteria</taxon>
        <taxon>candidate division KSB3</taxon>
    </lineage>
</organism>
<name>A0A9D5Q4E0_9BACT</name>
<keyword evidence="4 5" id="KW-0378">Hydrolase</keyword>
<dbReference type="EMBL" id="WJJP01000080">
    <property type="protein sequence ID" value="MBD3323460.1"/>
    <property type="molecule type" value="Genomic_DNA"/>
</dbReference>
<gene>
    <name evidence="8" type="ORF">GF339_02680</name>
</gene>
<dbReference type="InterPro" id="IPR017968">
    <property type="entry name" value="Acylphosphatase_CS"/>
</dbReference>
<dbReference type="PROSITE" id="PS51160">
    <property type="entry name" value="ACYLPHOSPHATASE_3"/>
    <property type="match status" value="1"/>
</dbReference>
<dbReference type="PANTHER" id="PTHR47268">
    <property type="entry name" value="ACYLPHOSPHATASE"/>
    <property type="match status" value="1"/>
</dbReference>
<feature type="active site" evidence="4">
    <location>
        <position position="38"/>
    </location>
</feature>
<dbReference type="InterPro" id="IPR020456">
    <property type="entry name" value="Acylphosphatase"/>
</dbReference>
<comment type="similarity">
    <text evidence="1 6">Belongs to the acylphosphatase family.</text>
</comment>
<dbReference type="PROSITE" id="PS00150">
    <property type="entry name" value="ACYLPHOSPHATASE_1"/>
    <property type="match status" value="1"/>
</dbReference>
<feature type="active site" evidence="4">
    <location>
        <position position="20"/>
    </location>
</feature>
<evidence type="ECO:0000256" key="3">
    <source>
        <dbReference type="ARBA" id="ARBA00047645"/>
    </source>
</evidence>
<evidence type="ECO:0000259" key="7">
    <source>
        <dbReference type="PROSITE" id="PS51160"/>
    </source>
</evidence>
<dbReference type="GO" id="GO:0003998">
    <property type="term" value="F:acylphosphatase activity"/>
    <property type="evidence" value="ECO:0007669"/>
    <property type="project" value="UniProtKB-EC"/>
</dbReference>
<dbReference type="SUPFAM" id="SSF54975">
    <property type="entry name" value="Acylphosphatase/BLUF domain-like"/>
    <property type="match status" value="1"/>
</dbReference>
<reference evidence="8" key="1">
    <citation type="submission" date="2019-11" db="EMBL/GenBank/DDBJ databases">
        <title>Microbial mats filling the niche in hypersaline microbial mats.</title>
        <authorList>
            <person name="Wong H.L."/>
            <person name="Macleod F.I."/>
            <person name="White R.A. III"/>
            <person name="Burns B.P."/>
        </authorList>
    </citation>
    <scope>NUCLEOTIDE SEQUENCE</scope>
    <source>
        <strain evidence="8">Rbin_158</strain>
    </source>
</reference>
<dbReference type="InterPro" id="IPR001792">
    <property type="entry name" value="Acylphosphatase-like_dom"/>
</dbReference>
<evidence type="ECO:0000313" key="9">
    <source>
        <dbReference type="Proteomes" id="UP000649604"/>
    </source>
</evidence>
<evidence type="ECO:0000256" key="1">
    <source>
        <dbReference type="ARBA" id="ARBA00005614"/>
    </source>
</evidence>
<feature type="domain" description="Acylphosphatase-like" evidence="7">
    <location>
        <begin position="5"/>
        <end position="92"/>
    </location>
</feature>
<dbReference type="PROSITE" id="PS00151">
    <property type="entry name" value="ACYLPHOSPHATASE_2"/>
    <property type="match status" value="1"/>
</dbReference>
<dbReference type="Pfam" id="PF00708">
    <property type="entry name" value="Acylphosphatase"/>
    <property type="match status" value="1"/>
</dbReference>
<sequence>MAKSCVHVYVSGVVQGVAFRYTARRQAQRLGVGGWVKNLPDGRVELVIEGEDSAVRQMVGWCRQGPRSADVSDIQEEPCTYSGRYTAFDVRF</sequence>
<dbReference type="InterPro" id="IPR036046">
    <property type="entry name" value="Acylphosphatase-like_dom_sf"/>
</dbReference>
<dbReference type="Gene3D" id="3.30.70.100">
    <property type="match status" value="1"/>
</dbReference>
<evidence type="ECO:0000256" key="4">
    <source>
        <dbReference type="PROSITE-ProRule" id="PRU00520"/>
    </source>
</evidence>
<evidence type="ECO:0000256" key="6">
    <source>
        <dbReference type="RuleBase" id="RU004168"/>
    </source>
</evidence>
<evidence type="ECO:0000313" key="8">
    <source>
        <dbReference type="EMBL" id="MBD3323460.1"/>
    </source>
</evidence>
<dbReference type="Proteomes" id="UP000649604">
    <property type="component" value="Unassembled WGS sequence"/>
</dbReference>
<dbReference type="AlphaFoldDB" id="A0A9D5Q4E0"/>
<evidence type="ECO:0000256" key="5">
    <source>
        <dbReference type="RuleBase" id="RU000553"/>
    </source>
</evidence>
<proteinExistence type="inferred from homology"/>
<protein>
    <recommendedName>
        <fullName evidence="2 4">Acylphosphatase</fullName>
        <ecNumber evidence="2 4">3.6.1.7</ecNumber>
    </recommendedName>
</protein>
<dbReference type="NCBIfam" id="NF011000">
    <property type="entry name" value="PRK14426.1"/>
    <property type="match status" value="1"/>
</dbReference>
<dbReference type="PANTHER" id="PTHR47268:SF4">
    <property type="entry name" value="ACYLPHOSPHATASE"/>
    <property type="match status" value="1"/>
</dbReference>